<dbReference type="InterPro" id="IPR022488">
    <property type="entry name" value="PPK2-related"/>
</dbReference>
<feature type="domain" description="Polyphosphate kinase-2-related" evidence="1">
    <location>
        <begin position="26"/>
        <end position="251"/>
    </location>
</feature>
<keyword evidence="3" id="KW-1185">Reference proteome</keyword>
<feature type="domain" description="Polyphosphate kinase-2-related" evidence="1">
    <location>
        <begin position="285"/>
        <end position="510"/>
    </location>
</feature>
<dbReference type="Pfam" id="PF03976">
    <property type="entry name" value="PPK2"/>
    <property type="match status" value="2"/>
</dbReference>
<dbReference type="HOGENOM" id="CLU_033786_0_0_9"/>
<dbReference type="GO" id="GO:0043751">
    <property type="term" value="F:polyphosphate:AMP phosphotransferase activity"/>
    <property type="evidence" value="ECO:0007669"/>
    <property type="project" value="InterPro"/>
</dbReference>
<dbReference type="AlphaFoldDB" id="G5IHZ1"/>
<proteinExistence type="predicted"/>
<organism evidence="2 3">
    <name type="scientific">Hungatella hathewayi WAL-18680</name>
    <dbReference type="NCBI Taxonomy" id="742737"/>
    <lineage>
        <taxon>Bacteria</taxon>
        <taxon>Bacillati</taxon>
        <taxon>Bacillota</taxon>
        <taxon>Clostridia</taxon>
        <taxon>Lachnospirales</taxon>
        <taxon>Lachnospiraceae</taxon>
        <taxon>Hungatella</taxon>
    </lineage>
</organism>
<dbReference type="EMBL" id="ADLN01000082">
    <property type="protein sequence ID" value="EHI58897.1"/>
    <property type="molecule type" value="Genomic_DNA"/>
</dbReference>
<dbReference type="PANTHER" id="PTHR34383:SF3">
    <property type="entry name" value="POLYPHOSPHATE:AMP PHOSPHOTRANSFERASE"/>
    <property type="match status" value="1"/>
</dbReference>
<gene>
    <name evidence="2" type="ORF">HMPREF9473_03119</name>
</gene>
<evidence type="ECO:0000259" key="1">
    <source>
        <dbReference type="Pfam" id="PF03976"/>
    </source>
</evidence>
<dbReference type="GO" id="GO:0006797">
    <property type="term" value="P:polyphosphate metabolic process"/>
    <property type="evidence" value="ECO:0007669"/>
    <property type="project" value="InterPro"/>
</dbReference>
<evidence type="ECO:0000313" key="2">
    <source>
        <dbReference type="EMBL" id="EHI58897.1"/>
    </source>
</evidence>
<dbReference type="PANTHER" id="PTHR34383">
    <property type="entry name" value="POLYPHOSPHATE:AMP PHOSPHOTRANSFERASE-RELATED"/>
    <property type="match status" value="1"/>
</dbReference>
<sequence>MWKQGDSKKKEVIEIMLEKIDLSKSVDKETYKRVMEEEGERLGQLQRDCKAAGIPVIIVFEGMGAAGKGIQINRLIQSLDPRGFYVYASNESNEEERMRPFLWRYWTKTPEKGRIAIFDRSWYRRVQVDRFDGETADTELTDAFQDILSFEKQLSDDGTVIIKLFLHISKEEQKKRFKKLEDSRETAWRVTKRDWKRNKEYERYLKINEEMLENTDTEYAPWTIIEAMDKDYAAMKILSAVSSRLAYELEKKRMKEAAPQEAETPIPSDRFSNGVLSGVDLTKDMDKDTYKKRIDELQKKLEHLHGELFRLRIPVVLCFEGWDAGGKGGAIRRLTSHLDPRGYRVNPTASPNDVEKVHHYLWRFWNNVPKAGHIAIFDRTWYGRVMVERIEGFCTEAEWKRAYQEINEMESHMANFGTVILKFWLHIDKDEQERRFKERMENPAKQWKITDEDWRNREKWDEYEEAVNEMLVRTSTTYAPWIVVEGNSKYYARVKILETVVDALEAKIKEATRKN</sequence>
<dbReference type="SUPFAM" id="SSF52540">
    <property type="entry name" value="P-loop containing nucleoside triphosphate hydrolases"/>
    <property type="match status" value="2"/>
</dbReference>
<reference evidence="2 3" key="1">
    <citation type="submission" date="2011-08" db="EMBL/GenBank/DDBJ databases">
        <title>The Genome Sequence of Clostridium hathewayi WAL-18680.</title>
        <authorList>
            <consortium name="The Broad Institute Genome Sequencing Platform"/>
            <person name="Earl A."/>
            <person name="Ward D."/>
            <person name="Feldgarden M."/>
            <person name="Gevers D."/>
            <person name="Finegold S.M."/>
            <person name="Summanen P.H."/>
            <person name="Molitoris D.R."/>
            <person name="Song M."/>
            <person name="Daigneault M."/>
            <person name="Allen-Vercoe E."/>
            <person name="Young S.K."/>
            <person name="Zeng Q."/>
            <person name="Gargeya S."/>
            <person name="Fitzgerald M."/>
            <person name="Haas B."/>
            <person name="Abouelleil A."/>
            <person name="Alvarado L."/>
            <person name="Arachchi H.M."/>
            <person name="Berlin A."/>
            <person name="Brown A."/>
            <person name="Chapman S.B."/>
            <person name="Chen Z."/>
            <person name="Dunbar C."/>
            <person name="Freedman E."/>
            <person name="Gearin G."/>
            <person name="Gellesch M."/>
            <person name="Goldberg J."/>
            <person name="Griggs A."/>
            <person name="Gujja S."/>
            <person name="Heiman D."/>
            <person name="Howarth C."/>
            <person name="Larson L."/>
            <person name="Lui A."/>
            <person name="MacDonald P.J.P."/>
            <person name="Montmayeur A."/>
            <person name="Murphy C."/>
            <person name="Neiman D."/>
            <person name="Pearson M."/>
            <person name="Priest M."/>
            <person name="Roberts A."/>
            <person name="Saif S."/>
            <person name="Shea T."/>
            <person name="Shenoy N."/>
            <person name="Sisk P."/>
            <person name="Stolte C."/>
            <person name="Sykes S."/>
            <person name="Wortman J."/>
            <person name="Nusbaum C."/>
            <person name="Birren B."/>
        </authorList>
    </citation>
    <scope>NUCLEOTIDE SEQUENCE [LARGE SCALE GENOMIC DNA]</scope>
    <source>
        <strain evidence="2 3">WAL-18680</strain>
    </source>
</reference>
<evidence type="ECO:0000313" key="3">
    <source>
        <dbReference type="Proteomes" id="UP000005384"/>
    </source>
</evidence>
<accession>G5IHZ1</accession>
<dbReference type="Proteomes" id="UP000005384">
    <property type="component" value="Unassembled WGS sequence"/>
</dbReference>
<dbReference type="InterPro" id="IPR022489">
    <property type="entry name" value="PolyP_AMP_Tfrase"/>
</dbReference>
<protein>
    <recommendedName>
        <fullName evidence="1">Polyphosphate kinase-2-related domain-containing protein</fullName>
    </recommendedName>
</protein>
<dbReference type="NCBIfam" id="TIGR03708">
    <property type="entry name" value="poly_P_AMP_trns"/>
    <property type="match status" value="1"/>
</dbReference>
<dbReference type="InterPro" id="IPR027417">
    <property type="entry name" value="P-loop_NTPase"/>
</dbReference>
<dbReference type="Gene3D" id="3.40.50.300">
    <property type="entry name" value="P-loop containing nucleotide triphosphate hydrolases"/>
    <property type="match status" value="2"/>
</dbReference>
<name>G5IHZ1_9FIRM</name>
<dbReference type="PATRIC" id="fig|742737.3.peg.3093"/>
<comment type="caution">
    <text evidence="2">The sequence shown here is derived from an EMBL/GenBank/DDBJ whole genome shotgun (WGS) entry which is preliminary data.</text>
</comment>